<evidence type="ECO:0000259" key="1">
    <source>
        <dbReference type="Pfam" id="PF08241"/>
    </source>
</evidence>
<reference evidence="2" key="1">
    <citation type="submission" date="2021-11" db="EMBL/GenBank/DDBJ databases">
        <title>Description of novel Flavobacterium species.</title>
        <authorList>
            <person name="Saticioglu I.B."/>
            <person name="Ay H."/>
            <person name="Altun S."/>
            <person name="Duman M."/>
        </authorList>
    </citation>
    <scope>NUCLEOTIDE SEQUENCE</scope>
    <source>
        <strain evidence="2">F-30</strain>
    </source>
</reference>
<accession>A0ABS8M8A6</accession>
<dbReference type="InterPro" id="IPR029063">
    <property type="entry name" value="SAM-dependent_MTases_sf"/>
</dbReference>
<keyword evidence="2" id="KW-0489">Methyltransferase</keyword>
<dbReference type="Proteomes" id="UP001430679">
    <property type="component" value="Unassembled WGS sequence"/>
</dbReference>
<dbReference type="InterPro" id="IPR050508">
    <property type="entry name" value="Methyltransf_Superfamily"/>
</dbReference>
<dbReference type="Pfam" id="PF08241">
    <property type="entry name" value="Methyltransf_11"/>
    <property type="match status" value="1"/>
</dbReference>
<feature type="domain" description="Methyltransferase type 11" evidence="1">
    <location>
        <begin position="44"/>
        <end position="127"/>
    </location>
</feature>
<gene>
    <name evidence="2" type="ORF">LNP81_01820</name>
</gene>
<dbReference type="PANTHER" id="PTHR42912">
    <property type="entry name" value="METHYLTRANSFERASE"/>
    <property type="match status" value="1"/>
</dbReference>
<proteinExistence type="predicted"/>
<keyword evidence="3" id="KW-1185">Reference proteome</keyword>
<dbReference type="RefSeq" id="WP_230033023.1">
    <property type="nucleotide sequence ID" value="NZ_JAJJMM010000001.1"/>
</dbReference>
<dbReference type="Gene3D" id="3.40.50.150">
    <property type="entry name" value="Vaccinia Virus protein VP39"/>
    <property type="match status" value="1"/>
</dbReference>
<dbReference type="EMBL" id="JAJJMM010000001">
    <property type="protein sequence ID" value="MCC9061725.1"/>
    <property type="molecule type" value="Genomic_DNA"/>
</dbReference>
<dbReference type="GO" id="GO:0032259">
    <property type="term" value="P:methylation"/>
    <property type="evidence" value="ECO:0007669"/>
    <property type="project" value="UniProtKB-KW"/>
</dbReference>
<organism evidence="2 3">
    <name type="scientific">Flavobacterium piscisymbiosum</name>
    <dbReference type="NCBI Taxonomy" id="2893753"/>
    <lineage>
        <taxon>Bacteria</taxon>
        <taxon>Pseudomonadati</taxon>
        <taxon>Bacteroidota</taxon>
        <taxon>Flavobacteriia</taxon>
        <taxon>Flavobacteriales</taxon>
        <taxon>Flavobacteriaceae</taxon>
        <taxon>Flavobacterium</taxon>
    </lineage>
</organism>
<protein>
    <submittedName>
        <fullName evidence="2">Class I SAM-dependent methyltransferase</fullName>
    </submittedName>
</protein>
<dbReference type="GO" id="GO:0008168">
    <property type="term" value="F:methyltransferase activity"/>
    <property type="evidence" value="ECO:0007669"/>
    <property type="project" value="UniProtKB-KW"/>
</dbReference>
<comment type="caution">
    <text evidence="2">The sequence shown here is derived from an EMBL/GenBank/DDBJ whole genome shotgun (WGS) entry which is preliminary data.</text>
</comment>
<keyword evidence="2" id="KW-0808">Transferase</keyword>
<evidence type="ECO:0000313" key="2">
    <source>
        <dbReference type="EMBL" id="MCC9061725.1"/>
    </source>
</evidence>
<sequence>MIQENVRRLSSTKIAKNDIYYLHYKSYHFDLFNAFDKYASGDSLDIGCGNKPYEKKISCLVNKYIGCDIVQSSLNKVDIIAPADNIPLESNTFNTVISTQTIEHVGNHQGLVDEAFRLLKPGGHFILSGPFNWQLHEEPYDFFRFSKHGFELILKKSGFEMIELKENGGMWSVVGQYLLMSINNDHSGRGRKTRFLFKIIKRFKGINLINRFFEFLDKADYNTVNTINYVIVARKNY</sequence>
<evidence type="ECO:0000313" key="3">
    <source>
        <dbReference type="Proteomes" id="UP001430679"/>
    </source>
</evidence>
<dbReference type="InterPro" id="IPR013216">
    <property type="entry name" value="Methyltransf_11"/>
</dbReference>
<name>A0ABS8M8A6_9FLAO</name>
<dbReference type="CDD" id="cd02440">
    <property type="entry name" value="AdoMet_MTases"/>
    <property type="match status" value="1"/>
</dbReference>
<dbReference type="SUPFAM" id="SSF53335">
    <property type="entry name" value="S-adenosyl-L-methionine-dependent methyltransferases"/>
    <property type="match status" value="1"/>
</dbReference>